<feature type="non-terminal residue" evidence="1">
    <location>
        <position position="1"/>
    </location>
</feature>
<dbReference type="RefSeq" id="XP_060345935.1">
    <property type="nucleotide sequence ID" value="XM_060495587.1"/>
</dbReference>
<keyword evidence="2" id="KW-1185">Reference proteome</keyword>
<evidence type="ECO:0000313" key="2">
    <source>
        <dbReference type="Proteomes" id="UP001241169"/>
    </source>
</evidence>
<comment type="caution">
    <text evidence="1">The sequence shown here is derived from an EMBL/GenBank/DDBJ whole genome shotgun (WGS) entry which is preliminary data.</text>
</comment>
<reference evidence="1 2" key="1">
    <citation type="submission" date="2016-10" db="EMBL/GenBank/DDBJ databases">
        <title>The genome sequence of Colletotrichum fioriniae PJ7.</title>
        <authorList>
            <person name="Baroncelli R."/>
        </authorList>
    </citation>
    <scope>NUCLEOTIDE SEQUENCE [LARGE SCALE GENOMIC DNA]</scope>
    <source>
        <strain evidence="1 2">IMI 384185</strain>
    </source>
</reference>
<proteinExistence type="predicted"/>
<sequence>KVVDYAQVQADISTGHPTQFNTSFHSDIDAPDLRKISNSPYSYKRWLTLILQSRDLSPSAVQQVSLTDSQTRLLLQACNASFQIGRVNPTLAEDLADEIAPAFSHLRFLPEGLFVRLDDCSPKAGAQIIPGRKFLHTIDKFILRIVTSGRFQAALEYLDLRDFAVPISKLKEQGKTQGALKCLDEFLVAKAGAKMSDLYSDMWDDCESYFGEQQEDAKAKGKMDWTPLPIEAPKTREEAIELRRISAKENAKDPTEPTKLYDIIQSNKDAAELDKTGSYLSIQVDSLAFETFTKLFGNSKPRKRIIWEDLEYSLELIGFSSRSIYGICTYFIADEAISELLLTIKHPYKSEVPSRTPVILARRLLKAYRWNLSSFS</sequence>
<gene>
    <name evidence="1" type="ORF">CPAR01_11328</name>
</gene>
<dbReference type="EMBL" id="MOPA01000009">
    <property type="protein sequence ID" value="KAK1531679.1"/>
    <property type="molecule type" value="Genomic_DNA"/>
</dbReference>
<evidence type="ECO:0000313" key="1">
    <source>
        <dbReference type="EMBL" id="KAK1531679.1"/>
    </source>
</evidence>
<accession>A0ABQ9SB96</accession>
<protein>
    <submittedName>
        <fullName evidence="1">Uncharacterized protein</fullName>
    </submittedName>
</protein>
<organism evidence="1 2">
    <name type="scientific">Colletotrichum paranaense</name>
    <dbReference type="NCBI Taxonomy" id="1914294"/>
    <lineage>
        <taxon>Eukaryota</taxon>
        <taxon>Fungi</taxon>
        <taxon>Dikarya</taxon>
        <taxon>Ascomycota</taxon>
        <taxon>Pezizomycotina</taxon>
        <taxon>Sordariomycetes</taxon>
        <taxon>Hypocreomycetidae</taxon>
        <taxon>Glomerellales</taxon>
        <taxon>Glomerellaceae</taxon>
        <taxon>Colletotrichum</taxon>
        <taxon>Colletotrichum acutatum species complex</taxon>
    </lineage>
</organism>
<dbReference type="GeneID" id="85379486"/>
<name>A0ABQ9SB96_9PEZI</name>
<dbReference type="Proteomes" id="UP001241169">
    <property type="component" value="Unassembled WGS sequence"/>
</dbReference>